<comment type="caution">
    <text evidence="3">The sequence shown here is derived from an EMBL/GenBank/DDBJ whole genome shotgun (WGS) entry which is preliminary data.</text>
</comment>
<evidence type="ECO:0000259" key="1">
    <source>
        <dbReference type="PROSITE" id="PS50106"/>
    </source>
</evidence>
<proteinExistence type="predicted"/>
<dbReference type="InterPro" id="IPR036034">
    <property type="entry name" value="PDZ_sf"/>
</dbReference>
<accession>A0A8S3E1X2</accession>
<dbReference type="InterPro" id="IPR028842">
    <property type="entry name" value="Afadin"/>
</dbReference>
<dbReference type="SUPFAM" id="SSF50156">
    <property type="entry name" value="PDZ domain-like"/>
    <property type="match status" value="1"/>
</dbReference>
<dbReference type="InterPro" id="IPR001478">
    <property type="entry name" value="PDZ"/>
</dbReference>
<evidence type="ECO:0000313" key="2">
    <source>
        <dbReference type="EMBL" id="CAF5049161.1"/>
    </source>
</evidence>
<protein>
    <recommendedName>
        <fullName evidence="1">PDZ domain-containing protein</fullName>
    </recommendedName>
</protein>
<gene>
    <name evidence="2" type="ORF">GIL414_LOCUS59863</name>
    <name evidence="3" type="ORF">GIL414_LOCUS60131</name>
</gene>
<dbReference type="PANTHER" id="PTHR10398">
    <property type="entry name" value="AFADIN"/>
    <property type="match status" value="1"/>
</dbReference>
<organism evidence="3 4">
    <name type="scientific">Rotaria magnacalcarata</name>
    <dbReference type="NCBI Taxonomy" id="392030"/>
    <lineage>
        <taxon>Eukaryota</taxon>
        <taxon>Metazoa</taxon>
        <taxon>Spiralia</taxon>
        <taxon>Gnathifera</taxon>
        <taxon>Rotifera</taxon>
        <taxon>Eurotatoria</taxon>
        <taxon>Bdelloidea</taxon>
        <taxon>Philodinida</taxon>
        <taxon>Philodinidae</taxon>
        <taxon>Rotaria</taxon>
    </lineage>
</organism>
<feature type="non-terminal residue" evidence="3">
    <location>
        <position position="1"/>
    </location>
</feature>
<dbReference type="AlphaFoldDB" id="A0A8S3E1X2"/>
<dbReference type="PROSITE" id="PS50106">
    <property type="entry name" value="PDZ"/>
    <property type="match status" value="1"/>
</dbReference>
<dbReference type="GO" id="GO:0032880">
    <property type="term" value="P:regulation of protein localization"/>
    <property type="evidence" value="ECO:0007669"/>
    <property type="project" value="TreeGrafter"/>
</dbReference>
<dbReference type="PANTHER" id="PTHR10398:SF2">
    <property type="entry name" value="AFADIN"/>
    <property type="match status" value="1"/>
</dbReference>
<sequence length="58" mass="5935">NNNDGTSSSVETITLNKKGNSLGLSIVAAKGESQQFQGIYIKAIVPGGAAEDDGRLQA</sequence>
<dbReference type="EMBL" id="CAJOBJ010230633">
    <property type="protein sequence ID" value="CAF5054045.1"/>
    <property type="molecule type" value="Genomic_DNA"/>
</dbReference>
<reference evidence="3" key="1">
    <citation type="submission" date="2021-02" db="EMBL/GenBank/DDBJ databases">
        <authorList>
            <person name="Nowell W R."/>
        </authorList>
    </citation>
    <scope>NUCLEOTIDE SEQUENCE</scope>
</reference>
<feature type="domain" description="PDZ" evidence="1">
    <location>
        <begin position="12"/>
        <end position="58"/>
    </location>
</feature>
<dbReference type="GO" id="GO:0050839">
    <property type="term" value="F:cell adhesion molecule binding"/>
    <property type="evidence" value="ECO:0007669"/>
    <property type="project" value="TreeGrafter"/>
</dbReference>
<dbReference type="EMBL" id="CAJOBJ010228393">
    <property type="protein sequence ID" value="CAF5049161.1"/>
    <property type="molecule type" value="Genomic_DNA"/>
</dbReference>
<feature type="non-terminal residue" evidence="3">
    <location>
        <position position="58"/>
    </location>
</feature>
<evidence type="ECO:0000313" key="3">
    <source>
        <dbReference type="EMBL" id="CAF5054045.1"/>
    </source>
</evidence>
<dbReference type="GO" id="GO:0005912">
    <property type="term" value="C:adherens junction"/>
    <property type="evidence" value="ECO:0007669"/>
    <property type="project" value="TreeGrafter"/>
</dbReference>
<name>A0A8S3E1X2_9BILA</name>
<dbReference type="Pfam" id="PF00595">
    <property type="entry name" value="PDZ"/>
    <property type="match status" value="1"/>
</dbReference>
<evidence type="ECO:0000313" key="4">
    <source>
        <dbReference type="Proteomes" id="UP000681720"/>
    </source>
</evidence>
<dbReference type="Gene3D" id="2.30.42.10">
    <property type="match status" value="1"/>
</dbReference>
<dbReference type="Proteomes" id="UP000681720">
    <property type="component" value="Unassembled WGS sequence"/>
</dbReference>